<keyword evidence="4" id="KW-1003">Cell membrane</keyword>
<comment type="caution">
    <text evidence="9">The sequence shown here is derived from an EMBL/GenBank/DDBJ whole genome shotgun (WGS) entry which is preliminary data.</text>
</comment>
<evidence type="ECO:0000256" key="1">
    <source>
        <dbReference type="ARBA" id="ARBA00002249"/>
    </source>
</evidence>
<dbReference type="Proteomes" id="UP000192534">
    <property type="component" value="Unassembled WGS sequence"/>
</dbReference>
<dbReference type="GO" id="GO:0005886">
    <property type="term" value="C:plasma membrane"/>
    <property type="evidence" value="ECO:0007669"/>
    <property type="project" value="UniProtKB-SubCell"/>
</dbReference>
<feature type="transmembrane region" description="Helical" evidence="8">
    <location>
        <begin position="94"/>
        <end position="119"/>
    </location>
</feature>
<dbReference type="InterPro" id="IPR002293">
    <property type="entry name" value="AA/rel_permease1"/>
</dbReference>
<feature type="transmembrane region" description="Helical" evidence="8">
    <location>
        <begin position="356"/>
        <end position="378"/>
    </location>
</feature>
<dbReference type="InterPro" id="IPR050367">
    <property type="entry name" value="APC_superfamily"/>
</dbReference>
<feature type="transmembrane region" description="Helical" evidence="8">
    <location>
        <begin position="159"/>
        <end position="179"/>
    </location>
</feature>
<feature type="transmembrane region" description="Helical" evidence="8">
    <location>
        <begin position="413"/>
        <end position="432"/>
    </location>
</feature>
<evidence type="ECO:0000256" key="7">
    <source>
        <dbReference type="ARBA" id="ARBA00023136"/>
    </source>
</evidence>
<dbReference type="AlphaFoldDB" id="A0A1X0IJY1"/>
<dbReference type="PANTHER" id="PTHR42770">
    <property type="entry name" value="AMINO ACID TRANSPORTER-RELATED"/>
    <property type="match status" value="1"/>
</dbReference>
<feature type="transmembrane region" description="Helical" evidence="8">
    <location>
        <begin position="22"/>
        <end position="43"/>
    </location>
</feature>
<evidence type="ECO:0000256" key="5">
    <source>
        <dbReference type="ARBA" id="ARBA00022692"/>
    </source>
</evidence>
<feature type="transmembrane region" description="Helical" evidence="8">
    <location>
        <begin position="286"/>
        <end position="311"/>
    </location>
</feature>
<dbReference type="EMBL" id="MVIH01000022">
    <property type="protein sequence ID" value="ORB47957.1"/>
    <property type="molecule type" value="Genomic_DNA"/>
</dbReference>
<evidence type="ECO:0000313" key="9">
    <source>
        <dbReference type="EMBL" id="ORB47957.1"/>
    </source>
</evidence>
<proteinExistence type="inferred from homology"/>
<comment type="function">
    <text evidence="1">Probable amino-acid or metabolite transport protein.</text>
</comment>
<feature type="transmembrane region" description="Helical" evidence="8">
    <location>
        <begin position="49"/>
        <end position="73"/>
    </location>
</feature>
<feature type="transmembrane region" description="Helical" evidence="8">
    <location>
        <begin position="125"/>
        <end position="147"/>
    </location>
</feature>
<reference evidence="9 10" key="1">
    <citation type="submission" date="2016-12" db="EMBL/GenBank/DDBJ databases">
        <title>The new phylogeny of genus Mycobacterium.</title>
        <authorList>
            <person name="Tortoli E."/>
            <person name="Trovato A."/>
            <person name="Cirillo D.M."/>
        </authorList>
    </citation>
    <scope>NUCLEOTIDE SEQUENCE [LARGE SCALE GENOMIC DNA]</scope>
    <source>
        <strain evidence="9 10">DSM 44223</strain>
    </source>
</reference>
<feature type="transmembrane region" description="Helical" evidence="8">
    <location>
        <begin position="237"/>
        <end position="259"/>
    </location>
</feature>
<sequence>MTADALAPDTDTKLKRKITGPLLYLFILGDVLGAGVYALMGVLSQKVGGVLWAPLLIAMLLALCTAGSYAELVTKYPRAGGAAVFAERAFRRPAVSFLVGFSMLAAGVTSAAGLALAFAGDYLKTFIDVPAVPAALVFLLLVACLNARGISESVKSNTVMTVIELSGLIIVVVAVAILMGRGGGDVSRVTAFPPDSSPALAILGAAIVAYYSFVGFETSANVAEEIRDPSRVYPRALFGALVTAGVVYTLVGLASAIALPSDELSKSSGPLLSVVAASGVGIPDKVFSLIALVAVANGALLTMIMASRLTFGMAEHRLLPSALGAVLPNRRTPWAAIVATTVVAMALTTIGELSTLAETVVLLLLFVFISTNVAVLVLRRDTVDHSHFRVWTPVPVLGVASCVLLLTQQSAKVWLFGAILLAVGLLLHLVAARRGADNGHTG</sequence>
<keyword evidence="7 8" id="KW-0472">Membrane</keyword>
<evidence type="ECO:0000256" key="2">
    <source>
        <dbReference type="ARBA" id="ARBA00004651"/>
    </source>
</evidence>
<keyword evidence="5 8" id="KW-0812">Transmembrane</keyword>
<dbReference type="Pfam" id="PF13520">
    <property type="entry name" value="AA_permease_2"/>
    <property type="match status" value="1"/>
</dbReference>
<keyword evidence="10" id="KW-1185">Reference proteome</keyword>
<protein>
    <submittedName>
        <fullName evidence="9">Amino acid permease</fullName>
    </submittedName>
</protein>
<dbReference type="OrthoDB" id="4568421at2"/>
<dbReference type="PIRSF" id="PIRSF006060">
    <property type="entry name" value="AA_transporter"/>
    <property type="match status" value="1"/>
</dbReference>
<dbReference type="RefSeq" id="WP_083122656.1">
    <property type="nucleotide sequence ID" value="NZ_JACKUO010000034.1"/>
</dbReference>
<evidence type="ECO:0000256" key="6">
    <source>
        <dbReference type="ARBA" id="ARBA00022989"/>
    </source>
</evidence>
<evidence type="ECO:0000256" key="4">
    <source>
        <dbReference type="ARBA" id="ARBA00022475"/>
    </source>
</evidence>
<dbReference type="PANTHER" id="PTHR42770:SF11">
    <property type="entry name" value="INNER MEMBRANE TRANSPORT PROTEIN YBAT"/>
    <property type="match status" value="1"/>
</dbReference>
<evidence type="ECO:0000256" key="8">
    <source>
        <dbReference type="SAM" id="Phobius"/>
    </source>
</evidence>
<keyword evidence="6 8" id="KW-1133">Transmembrane helix</keyword>
<feature type="transmembrane region" description="Helical" evidence="8">
    <location>
        <begin position="332"/>
        <end position="350"/>
    </location>
</feature>
<name>A0A1X0IJY1_MYCRH</name>
<comment type="subcellular location">
    <subcellularLocation>
        <location evidence="2">Cell membrane</location>
        <topology evidence="2">Multi-pass membrane protein</topology>
    </subcellularLocation>
</comment>
<feature type="transmembrane region" description="Helical" evidence="8">
    <location>
        <begin position="199"/>
        <end position="216"/>
    </location>
</feature>
<organism evidence="9 10">
    <name type="scientific">Mycolicibacterium rhodesiae</name>
    <name type="common">Mycobacterium rhodesiae</name>
    <dbReference type="NCBI Taxonomy" id="36814"/>
    <lineage>
        <taxon>Bacteria</taxon>
        <taxon>Bacillati</taxon>
        <taxon>Actinomycetota</taxon>
        <taxon>Actinomycetes</taxon>
        <taxon>Mycobacteriales</taxon>
        <taxon>Mycobacteriaceae</taxon>
        <taxon>Mycolicibacterium</taxon>
    </lineage>
</organism>
<gene>
    <name evidence="9" type="ORF">BST42_26345</name>
</gene>
<evidence type="ECO:0000313" key="10">
    <source>
        <dbReference type="Proteomes" id="UP000192534"/>
    </source>
</evidence>
<dbReference type="GO" id="GO:0022857">
    <property type="term" value="F:transmembrane transporter activity"/>
    <property type="evidence" value="ECO:0007669"/>
    <property type="project" value="InterPro"/>
</dbReference>
<comment type="similarity">
    <text evidence="3">Belongs to the amino acid-polyamine-organocation (APC) superfamily.</text>
</comment>
<dbReference type="Gene3D" id="1.20.1740.10">
    <property type="entry name" value="Amino acid/polyamine transporter I"/>
    <property type="match status" value="1"/>
</dbReference>
<accession>A0A1X0IJY1</accession>
<feature type="transmembrane region" description="Helical" evidence="8">
    <location>
        <begin position="390"/>
        <end position="407"/>
    </location>
</feature>
<evidence type="ECO:0000256" key="3">
    <source>
        <dbReference type="ARBA" id="ARBA00009523"/>
    </source>
</evidence>